<evidence type="ECO:0000256" key="1">
    <source>
        <dbReference type="SAM" id="MobiDB-lite"/>
    </source>
</evidence>
<dbReference type="RefSeq" id="XP_028138008.1">
    <property type="nucleotide sequence ID" value="XM_028282207.1"/>
</dbReference>
<accession>A0A6P7FYU5</accession>
<name>A0A6P7FYU5_DIAVI</name>
<proteinExistence type="predicted"/>
<feature type="compositionally biased region" description="Polar residues" evidence="1">
    <location>
        <begin position="1"/>
        <end position="17"/>
    </location>
</feature>
<feature type="region of interest" description="Disordered" evidence="1">
    <location>
        <begin position="1"/>
        <end position="69"/>
    </location>
</feature>
<sequence length="101" mass="11450">MTMYTTIKMSNTKSLSAKQLEEEAARIMNGEESDPDPFEDSGSDWEEDNLEAESSGSDSETDSENNSFVSPVRLIQAGWNRPVPYQIQHCKFTSKYSPRYT</sequence>
<gene>
    <name evidence="2" type="primary">LOC114332407</name>
</gene>
<dbReference type="AlphaFoldDB" id="A0A6P7FYU5"/>
<protein>
    <submittedName>
        <fullName evidence="2">Uncharacterized protein LOC114332407</fullName>
    </submittedName>
</protein>
<organism evidence="2">
    <name type="scientific">Diabrotica virgifera virgifera</name>
    <name type="common">western corn rootworm</name>
    <dbReference type="NCBI Taxonomy" id="50390"/>
    <lineage>
        <taxon>Eukaryota</taxon>
        <taxon>Metazoa</taxon>
        <taxon>Ecdysozoa</taxon>
        <taxon>Arthropoda</taxon>
        <taxon>Hexapoda</taxon>
        <taxon>Insecta</taxon>
        <taxon>Pterygota</taxon>
        <taxon>Neoptera</taxon>
        <taxon>Endopterygota</taxon>
        <taxon>Coleoptera</taxon>
        <taxon>Polyphaga</taxon>
        <taxon>Cucujiformia</taxon>
        <taxon>Chrysomeloidea</taxon>
        <taxon>Chrysomelidae</taxon>
        <taxon>Galerucinae</taxon>
        <taxon>Diabroticina</taxon>
        <taxon>Diabroticites</taxon>
        <taxon>Diabrotica</taxon>
    </lineage>
</organism>
<reference evidence="2" key="1">
    <citation type="submission" date="2025-08" db="UniProtKB">
        <authorList>
            <consortium name="RefSeq"/>
        </authorList>
    </citation>
    <scope>IDENTIFICATION</scope>
    <source>
        <tissue evidence="2">Whole insect</tissue>
    </source>
</reference>
<evidence type="ECO:0000313" key="2">
    <source>
        <dbReference type="RefSeq" id="XP_028138008.1"/>
    </source>
</evidence>
<feature type="compositionally biased region" description="Acidic residues" evidence="1">
    <location>
        <begin position="31"/>
        <end position="51"/>
    </location>
</feature>
<dbReference type="InParanoid" id="A0A6P7FYU5"/>